<accession>A0A834WZV6</accession>
<name>A0A834WZV6_9FABA</name>
<dbReference type="Proteomes" id="UP000634136">
    <property type="component" value="Unassembled WGS sequence"/>
</dbReference>
<protein>
    <submittedName>
        <fullName evidence="1">Uncharacterized protein</fullName>
    </submittedName>
</protein>
<comment type="caution">
    <text evidence="1">The sequence shown here is derived from an EMBL/GenBank/DDBJ whole genome shotgun (WGS) entry which is preliminary data.</text>
</comment>
<proteinExistence type="predicted"/>
<evidence type="ECO:0000313" key="1">
    <source>
        <dbReference type="EMBL" id="KAF7835554.1"/>
    </source>
</evidence>
<evidence type="ECO:0000313" key="2">
    <source>
        <dbReference type="Proteomes" id="UP000634136"/>
    </source>
</evidence>
<gene>
    <name evidence="1" type="ORF">G2W53_010413</name>
</gene>
<dbReference type="EMBL" id="JAAIUW010000004">
    <property type="protein sequence ID" value="KAF7835554.1"/>
    <property type="molecule type" value="Genomic_DNA"/>
</dbReference>
<organism evidence="1 2">
    <name type="scientific">Senna tora</name>
    <dbReference type="NCBI Taxonomy" id="362788"/>
    <lineage>
        <taxon>Eukaryota</taxon>
        <taxon>Viridiplantae</taxon>
        <taxon>Streptophyta</taxon>
        <taxon>Embryophyta</taxon>
        <taxon>Tracheophyta</taxon>
        <taxon>Spermatophyta</taxon>
        <taxon>Magnoliopsida</taxon>
        <taxon>eudicotyledons</taxon>
        <taxon>Gunneridae</taxon>
        <taxon>Pentapetalae</taxon>
        <taxon>rosids</taxon>
        <taxon>fabids</taxon>
        <taxon>Fabales</taxon>
        <taxon>Fabaceae</taxon>
        <taxon>Caesalpinioideae</taxon>
        <taxon>Cassia clade</taxon>
        <taxon>Senna</taxon>
    </lineage>
</organism>
<sequence length="53" mass="6250">MGVVIAWEVCEIISEHILNPKSRLNLERIQEVQVKRVFPQVIQTNRFELYLGI</sequence>
<keyword evidence="2" id="KW-1185">Reference proteome</keyword>
<dbReference type="AlphaFoldDB" id="A0A834WZV6"/>
<reference evidence="1" key="1">
    <citation type="submission" date="2020-09" db="EMBL/GenBank/DDBJ databases">
        <title>Genome-Enabled Discovery of Anthraquinone Biosynthesis in Senna tora.</title>
        <authorList>
            <person name="Kang S.-H."/>
            <person name="Pandey R.P."/>
            <person name="Lee C.-M."/>
            <person name="Sim J.-S."/>
            <person name="Jeong J.-T."/>
            <person name="Choi B.-S."/>
            <person name="Jung M."/>
            <person name="Ginzburg D."/>
            <person name="Zhao K."/>
            <person name="Won S.Y."/>
            <person name="Oh T.-J."/>
            <person name="Yu Y."/>
            <person name="Kim N.-H."/>
            <person name="Lee O.R."/>
            <person name="Lee T.-H."/>
            <person name="Bashyal P."/>
            <person name="Kim T.-S."/>
            <person name="Lee W.-H."/>
            <person name="Kawkins C."/>
            <person name="Kim C.-K."/>
            <person name="Kim J.S."/>
            <person name="Ahn B.O."/>
            <person name="Rhee S.Y."/>
            <person name="Sohng J.K."/>
        </authorList>
    </citation>
    <scope>NUCLEOTIDE SEQUENCE</scope>
    <source>
        <tissue evidence="1">Leaf</tissue>
    </source>
</reference>